<proteinExistence type="predicted"/>
<dbReference type="RefSeq" id="WP_230067773.1">
    <property type="nucleotide sequence ID" value="NZ_BAABLL010000001.1"/>
</dbReference>
<dbReference type="EMBL" id="JBHSCQ010000004">
    <property type="protein sequence ID" value="MFC4264600.1"/>
    <property type="molecule type" value="Genomic_DNA"/>
</dbReference>
<gene>
    <name evidence="1" type="ORF">ACFOW9_03185</name>
</gene>
<protein>
    <submittedName>
        <fullName evidence="1">Uncharacterized protein</fullName>
    </submittedName>
</protein>
<keyword evidence="2" id="KW-1185">Reference proteome</keyword>
<evidence type="ECO:0000313" key="2">
    <source>
        <dbReference type="Proteomes" id="UP001595773"/>
    </source>
</evidence>
<reference evidence="2" key="1">
    <citation type="journal article" date="2019" name="Int. J. Syst. Evol. Microbiol.">
        <title>The Global Catalogue of Microorganisms (GCM) 10K type strain sequencing project: providing services to taxonomists for standard genome sequencing and annotation.</title>
        <authorList>
            <consortium name="The Broad Institute Genomics Platform"/>
            <consortium name="The Broad Institute Genome Sequencing Center for Infectious Disease"/>
            <person name="Wu L."/>
            <person name="Ma J."/>
        </authorList>
    </citation>
    <scope>NUCLEOTIDE SEQUENCE [LARGE SCALE GENOMIC DNA]</scope>
    <source>
        <strain evidence="2">CGMCC 1.10698</strain>
    </source>
</reference>
<evidence type="ECO:0000313" key="1">
    <source>
        <dbReference type="EMBL" id="MFC4264600.1"/>
    </source>
</evidence>
<name>A0ABV8QWH3_9MICC</name>
<organism evidence="1 2">
    <name type="scientific">Arthrobacter cryoconiti</name>
    <dbReference type="NCBI Taxonomy" id="748907"/>
    <lineage>
        <taxon>Bacteria</taxon>
        <taxon>Bacillati</taxon>
        <taxon>Actinomycetota</taxon>
        <taxon>Actinomycetes</taxon>
        <taxon>Micrococcales</taxon>
        <taxon>Micrococcaceae</taxon>
        <taxon>Arthrobacter</taxon>
    </lineage>
</organism>
<comment type="caution">
    <text evidence="1">The sequence shown here is derived from an EMBL/GenBank/DDBJ whole genome shotgun (WGS) entry which is preliminary data.</text>
</comment>
<sequence length="127" mass="13360">MASIISEYENDWREYDAKIVDCALSEVLGSSVLDKIKAKTCRVTAATASINANLAAKNIRKLDTPPKEMGALVARTLAALDSLAATGAGKSCVTDNESVECGNDATKVNGAIRPVVSVLDAWKPYTG</sequence>
<accession>A0ABV8QWH3</accession>
<dbReference type="Proteomes" id="UP001595773">
    <property type="component" value="Unassembled WGS sequence"/>
</dbReference>